<proteinExistence type="inferred from homology"/>
<evidence type="ECO:0000256" key="2">
    <source>
        <dbReference type="ARBA" id="ARBA00022454"/>
    </source>
</evidence>
<evidence type="ECO:0000256" key="7">
    <source>
        <dbReference type="ARBA" id="ARBA00023242"/>
    </source>
</evidence>
<evidence type="ECO:0000256" key="5">
    <source>
        <dbReference type="ARBA" id="ARBA00022838"/>
    </source>
</evidence>
<keyword evidence="9 10" id="KW-0137">Centromere</keyword>
<reference evidence="14 15" key="1">
    <citation type="submission" date="2024-09" db="EMBL/GenBank/DDBJ databases">
        <title>Chromosome-scale assembly of Riccia fluitans.</title>
        <authorList>
            <person name="Paukszto L."/>
            <person name="Sawicki J."/>
            <person name="Karawczyk K."/>
            <person name="Piernik-Szablinska J."/>
            <person name="Szczecinska M."/>
            <person name="Mazdziarz M."/>
        </authorList>
    </citation>
    <scope>NUCLEOTIDE SEQUENCE [LARGE SCALE GENOMIC DNA]</scope>
    <source>
        <strain evidence="14">Rf_01</strain>
        <tissue evidence="14">Aerial parts of the thallus</tissue>
    </source>
</reference>
<comment type="subunit">
    <text evidence="10">Component of the NDC80 complex.</text>
</comment>
<evidence type="ECO:0000256" key="1">
    <source>
        <dbReference type="ARBA" id="ARBA00007050"/>
    </source>
</evidence>
<evidence type="ECO:0000259" key="13">
    <source>
        <dbReference type="Pfam" id="PF03801"/>
    </source>
</evidence>
<comment type="function">
    <text evidence="10">Acts as a component of the essential kinetochore-associated NDC80 complex, which is required for chromosome segregation and spindle checkpoint activity.</text>
</comment>
<protein>
    <recommendedName>
        <fullName evidence="10">Kinetochore protein NDC80</fullName>
    </recommendedName>
</protein>
<dbReference type="InterPro" id="IPR038273">
    <property type="entry name" value="Ndc80_sf"/>
</dbReference>
<dbReference type="InterPro" id="IPR055260">
    <property type="entry name" value="Ndc80_CH"/>
</dbReference>
<organism evidence="14 15">
    <name type="scientific">Riccia fluitans</name>
    <dbReference type="NCBI Taxonomy" id="41844"/>
    <lineage>
        <taxon>Eukaryota</taxon>
        <taxon>Viridiplantae</taxon>
        <taxon>Streptophyta</taxon>
        <taxon>Embryophyta</taxon>
        <taxon>Marchantiophyta</taxon>
        <taxon>Marchantiopsida</taxon>
        <taxon>Marchantiidae</taxon>
        <taxon>Marchantiales</taxon>
        <taxon>Ricciaceae</taxon>
        <taxon>Riccia</taxon>
    </lineage>
</organism>
<feature type="coiled-coil region" evidence="11">
    <location>
        <begin position="472"/>
        <end position="510"/>
    </location>
</feature>
<feature type="domain" description="Kinetochore protein Ndc80 CH" evidence="13">
    <location>
        <begin position="26"/>
        <end position="149"/>
    </location>
</feature>
<keyword evidence="2 10" id="KW-0158">Chromosome</keyword>
<evidence type="ECO:0000256" key="3">
    <source>
        <dbReference type="ARBA" id="ARBA00022618"/>
    </source>
</evidence>
<keyword evidence="5 10" id="KW-0995">Kinetochore</keyword>
<dbReference type="EMBL" id="JBHFFA010000002">
    <property type="protein sequence ID" value="KAL2641780.1"/>
    <property type="molecule type" value="Genomic_DNA"/>
</dbReference>
<name>A0ABD1Z2Q7_9MARC</name>
<sequence length="564" mass="64444">MNGRGKIPRASSGIPNRPSVGRRSSIMGKGSASAQTETRPIGDRAFQQECIRVLCNFLTTHGYPNAVSPKVLQAPSGKDVTNIIQFLFHQVDPHFKFTKIEEDVPTVFKRLGYPVQISRSALYAAGSPVSWPSLLAALSWLVQLLAAMESSWDMFPYDDIKDKQLSDHTKEIYMHFLAGNDNEMERLDEEFLRQFEIDKERDEAELVERQAELDRLREELLRATTEPSPLAAAETKKRDLQDDIVKFQNIISGFAGHKETLGKKVNEKKQEFATKEEEILNVQKGNEELKEMVAAQQDYVVSVERMLKEREIINLNLESVGSRKEELEKAAWNLEVQSSKMLRDLETQVGQFNDSYERLKSAIGEESLDSYQFEMKVQPRAETAEEILGNTRKAIIKPGLREITQKCRKTLTEEIEPELLTLRQEYFAKKLALDATVEKVGSAIANHKKLELQYKSLTEKFNQNVAAMTAEREECDRRIMKEESAFQKLEEDLEVRLKEAELTLENVVRVSNEELQSKQTEEGQTLEMLMSSYEETSEVLRRVEEVTMQSAQLFDDLCLTTALA</sequence>
<evidence type="ECO:0000256" key="10">
    <source>
        <dbReference type="RuleBase" id="RU368072"/>
    </source>
</evidence>
<evidence type="ECO:0000313" key="15">
    <source>
        <dbReference type="Proteomes" id="UP001605036"/>
    </source>
</evidence>
<keyword evidence="4 10" id="KW-0498">Mitosis</keyword>
<keyword evidence="15" id="KW-1185">Reference proteome</keyword>
<dbReference type="AlphaFoldDB" id="A0ABD1Z2Q7"/>
<comment type="similarity">
    <text evidence="1 10">Belongs to the NDC80/HEC1 family.</text>
</comment>
<evidence type="ECO:0000313" key="14">
    <source>
        <dbReference type="EMBL" id="KAL2641780.1"/>
    </source>
</evidence>
<comment type="caution">
    <text evidence="14">The sequence shown here is derived from an EMBL/GenBank/DDBJ whole genome shotgun (WGS) entry which is preliminary data.</text>
</comment>
<evidence type="ECO:0000256" key="12">
    <source>
        <dbReference type="SAM" id="MobiDB-lite"/>
    </source>
</evidence>
<keyword evidence="8 10" id="KW-0131">Cell cycle</keyword>
<keyword evidence="6 11" id="KW-0175">Coiled coil</keyword>
<dbReference type="GO" id="GO:0005634">
    <property type="term" value="C:nucleus"/>
    <property type="evidence" value="ECO:0007669"/>
    <property type="project" value="UniProtKB-SubCell"/>
</dbReference>
<feature type="region of interest" description="Disordered" evidence="12">
    <location>
        <begin position="1"/>
        <end position="39"/>
    </location>
</feature>
<dbReference type="Pfam" id="PF03801">
    <property type="entry name" value="Ndc80_HEC"/>
    <property type="match status" value="1"/>
</dbReference>
<comment type="subcellular location">
    <subcellularLocation>
        <location evidence="10">Chromosome</location>
        <location evidence="10">Centromere</location>
        <location evidence="10">Kinetochore</location>
    </subcellularLocation>
    <subcellularLocation>
        <location evidence="10">Nucleus</location>
    </subcellularLocation>
</comment>
<evidence type="ECO:0000256" key="9">
    <source>
        <dbReference type="ARBA" id="ARBA00023328"/>
    </source>
</evidence>
<keyword evidence="7 10" id="KW-0539">Nucleus</keyword>
<evidence type="ECO:0000256" key="6">
    <source>
        <dbReference type="ARBA" id="ARBA00023054"/>
    </source>
</evidence>
<dbReference type="GO" id="GO:0051315">
    <property type="term" value="P:attachment of mitotic spindle microtubules to kinetochore"/>
    <property type="evidence" value="ECO:0007669"/>
    <property type="project" value="UniProtKB-UniRule"/>
</dbReference>
<keyword evidence="3 10" id="KW-0132">Cell division</keyword>
<feature type="coiled-coil region" evidence="11">
    <location>
        <begin position="192"/>
        <end position="278"/>
    </location>
</feature>
<dbReference type="Proteomes" id="UP001605036">
    <property type="component" value="Unassembled WGS sequence"/>
</dbReference>
<gene>
    <name evidence="14" type="ORF">R1flu_009367</name>
</gene>
<dbReference type="PANTHER" id="PTHR10643:SF2">
    <property type="entry name" value="KINETOCHORE PROTEIN NDC80 HOMOLOG"/>
    <property type="match status" value="1"/>
</dbReference>
<dbReference type="InterPro" id="IPR005550">
    <property type="entry name" value="Kinetochore_Ndc80"/>
</dbReference>
<dbReference type="PANTHER" id="PTHR10643">
    <property type="entry name" value="KINETOCHORE PROTEIN NDC80"/>
    <property type="match status" value="1"/>
</dbReference>
<dbReference type="GO" id="GO:0051301">
    <property type="term" value="P:cell division"/>
    <property type="evidence" value="ECO:0007669"/>
    <property type="project" value="UniProtKB-UniRule"/>
</dbReference>
<evidence type="ECO:0000256" key="4">
    <source>
        <dbReference type="ARBA" id="ARBA00022776"/>
    </source>
</evidence>
<evidence type="ECO:0000256" key="8">
    <source>
        <dbReference type="ARBA" id="ARBA00023306"/>
    </source>
</evidence>
<accession>A0ABD1Z2Q7</accession>
<evidence type="ECO:0000256" key="11">
    <source>
        <dbReference type="SAM" id="Coils"/>
    </source>
</evidence>
<dbReference type="Gene3D" id="1.10.418.30">
    <property type="entry name" value="Ncd80 complex, Ncd80 subunit"/>
    <property type="match status" value="1"/>
</dbReference>
<dbReference type="GO" id="GO:0031262">
    <property type="term" value="C:Ndc80 complex"/>
    <property type="evidence" value="ECO:0007669"/>
    <property type="project" value="UniProtKB-UniRule"/>
</dbReference>